<dbReference type="InterPro" id="IPR029787">
    <property type="entry name" value="Nucleotide_cyclase"/>
</dbReference>
<feature type="transmembrane region" description="Helical" evidence="3">
    <location>
        <begin position="20"/>
        <end position="37"/>
    </location>
</feature>
<dbReference type="EC" id="2.7.7.65" evidence="1"/>
<evidence type="ECO:0000313" key="6">
    <source>
        <dbReference type="Proteomes" id="UP000177950"/>
    </source>
</evidence>
<feature type="non-terminal residue" evidence="5">
    <location>
        <position position="1"/>
    </location>
</feature>
<dbReference type="InterPro" id="IPR000160">
    <property type="entry name" value="GGDEF_dom"/>
</dbReference>
<keyword evidence="3" id="KW-1133">Transmembrane helix</keyword>
<feature type="domain" description="GGDEF" evidence="4">
    <location>
        <begin position="216"/>
        <end position="347"/>
    </location>
</feature>
<evidence type="ECO:0000256" key="2">
    <source>
        <dbReference type="ARBA" id="ARBA00034247"/>
    </source>
</evidence>
<keyword evidence="3" id="KW-0812">Transmembrane</keyword>
<dbReference type="Proteomes" id="UP000177950">
    <property type="component" value="Unassembled WGS sequence"/>
</dbReference>
<evidence type="ECO:0000259" key="4">
    <source>
        <dbReference type="PROSITE" id="PS50887"/>
    </source>
</evidence>
<dbReference type="Gene3D" id="3.30.70.270">
    <property type="match status" value="1"/>
</dbReference>
<name>A0A1F6UJP2_9PROT</name>
<dbReference type="PROSITE" id="PS50887">
    <property type="entry name" value="GGDEF"/>
    <property type="match status" value="1"/>
</dbReference>
<dbReference type="EMBL" id="MFSV01000129">
    <property type="protein sequence ID" value="OGI57575.1"/>
    <property type="molecule type" value="Genomic_DNA"/>
</dbReference>
<evidence type="ECO:0000256" key="1">
    <source>
        <dbReference type="ARBA" id="ARBA00012528"/>
    </source>
</evidence>
<proteinExistence type="predicted"/>
<dbReference type="AlphaFoldDB" id="A0A1F6UJP2"/>
<comment type="caution">
    <text evidence="5">The sequence shown here is derived from an EMBL/GenBank/DDBJ whole genome shotgun (WGS) entry which is preliminary data.</text>
</comment>
<feature type="transmembrane region" description="Helical" evidence="3">
    <location>
        <begin position="123"/>
        <end position="143"/>
    </location>
</feature>
<comment type="catalytic activity">
    <reaction evidence="2">
        <text>2 GTP = 3',3'-c-di-GMP + 2 diphosphate</text>
        <dbReference type="Rhea" id="RHEA:24898"/>
        <dbReference type="ChEBI" id="CHEBI:33019"/>
        <dbReference type="ChEBI" id="CHEBI:37565"/>
        <dbReference type="ChEBI" id="CHEBI:58805"/>
        <dbReference type="EC" id="2.7.7.65"/>
    </reaction>
</comment>
<evidence type="ECO:0000256" key="3">
    <source>
        <dbReference type="SAM" id="Phobius"/>
    </source>
</evidence>
<dbReference type="NCBIfam" id="TIGR00254">
    <property type="entry name" value="GGDEF"/>
    <property type="match status" value="1"/>
</dbReference>
<protein>
    <recommendedName>
        <fullName evidence="1">diguanylate cyclase</fullName>
        <ecNumber evidence="1">2.7.7.65</ecNumber>
    </recommendedName>
</protein>
<dbReference type="PANTHER" id="PTHR45138:SF9">
    <property type="entry name" value="DIGUANYLATE CYCLASE DGCM-RELATED"/>
    <property type="match status" value="1"/>
</dbReference>
<sequence>LDTLPETRVRSMPWEDQRTQFLTRFLFWAMYLAYFNLGDVAPRLWPNLLVVNLVAVLYPLLTLAYLVHAWHHTHSPARWRLAMWTDLFMVSFAVLADGRIMSPTYLAYIMVILGNGMRYGLRFFAEAGIGTFALVLLMLLLHFPQYFSSVTVSTAIFLAFFAIIILYSYSLMSRIEKARWKLEKETNLDHLTGLLNRRGLYEKSGKLFRGRDLERHGVTVLFADLDGFKSINDTLGHPAGDKVLKEIAHITAACMRSSDIAARFGGDEFVMILPDCSLDNALRVAQRLQQAVATWSGQAGITLSVSIGLGQAPQHGHDLDSVLERVDSAMYRGRMSFGKGGIQMADAVGAD</sequence>
<dbReference type="SUPFAM" id="SSF55073">
    <property type="entry name" value="Nucleotide cyclase"/>
    <property type="match status" value="1"/>
</dbReference>
<accession>A0A1F6UJP2</accession>
<dbReference type="InterPro" id="IPR043128">
    <property type="entry name" value="Rev_trsase/Diguanyl_cyclase"/>
</dbReference>
<dbReference type="PANTHER" id="PTHR45138">
    <property type="entry name" value="REGULATORY COMPONENTS OF SENSORY TRANSDUCTION SYSTEM"/>
    <property type="match status" value="1"/>
</dbReference>
<keyword evidence="3" id="KW-0472">Membrane</keyword>
<gene>
    <name evidence="5" type="ORF">A2V58_03420</name>
</gene>
<dbReference type="Pfam" id="PF00990">
    <property type="entry name" value="GGDEF"/>
    <property type="match status" value="1"/>
</dbReference>
<feature type="transmembrane region" description="Helical" evidence="3">
    <location>
        <begin position="149"/>
        <end position="169"/>
    </location>
</feature>
<dbReference type="InterPro" id="IPR050469">
    <property type="entry name" value="Diguanylate_Cyclase"/>
</dbReference>
<evidence type="ECO:0000313" key="5">
    <source>
        <dbReference type="EMBL" id="OGI57575.1"/>
    </source>
</evidence>
<feature type="transmembrane region" description="Helical" evidence="3">
    <location>
        <begin position="87"/>
        <end position="111"/>
    </location>
</feature>
<dbReference type="CDD" id="cd01949">
    <property type="entry name" value="GGDEF"/>
    <property type="match status" value="1"/>
</dbReference>
<dbReference type="SMART" id="SM00267">
    <property type="entry name" value="GGDEF"/>
    <property type="match status" value="1"/>
</dbReference>
<reference evidence="5 6" key="1">
    <citation type="journal article" date="2016" name="Nat. Commun.">
        <title>Thousands of microbial genomes shed light on interconnected biogeochemical processes in an aquifer system.</title>
        <authorList>
            <person name="Anantharaman K."/>
            <person name="Brown C.T."/>
            <person name="Hug L.A."/>
            <person name="Sharon I."/>
            <person name="Castelle C.J."/>
            <person name="Probst A.J."/>
            <person name="Thomas B.C."/>
            <person name="Singh A."/>
            <person name="Wilkins M.J."/>
            <person name="Karaoz U."/>
            <person name="Brodie E.L."/>
            <person name="Williams K.H."/>
            <person name="Hubbard S.S."/>
            <person name="Banfield J.F."/>
        </authorList>
    </citation>
    <scope>NUCLEOTIDE SEQUENCE [LARGE SCALE GENOMIC DNA]</scope>
</reference>
<dbReference type="FunFam" id="3.30.70.270:FF:000001">
    <property type="entry name" value="Diguanylate cyclase domain protein"/>
    <property type="match status" value="1"/>
</dbReference>
<feature type="transmembrane region" description="Helical" evidence="3">
    <location>
        <begin position="49"/>
        <end position="67"/>
    </location>
</feature>
<organism evidence="5 6">
    <name type="scientific">Candidatus Muproteobacteria bacterium RBG_19FT_COMBO_61_10</name>
    <dbReference type="NCBI Taxonomy" id="1817761"/>
    <lineage>
        <taxon>Bacteria</taxon>
        <taxon>Pseudomonadati</taxon>
        <taxon>Pseudomonadota</taxon>
        <taxon>Candidatus Muproteobacteria</taxon>
    </lineage>
</organism>
<dbReference type="GO" id="GO:0052621">
    <property type="term" value="F:diguanylate cyclase activity"/>
    <property type="evidence" value="ECO:0007669"/>
    <property type="project" value="UniProtKB-EC"/>
</dbReference>